<dbReference type="SMART" id="SM00833">
    <property type="entry name" value="CobW_C"/>
    <property type="match status" value="1"/>
</dbReference>
<dbReference type="SUPFAM" id="SSF52540">
    <property type="entry name" value="P-loop containing nucleoside triphosphate hydrolases"/>
    <property type="match status" value="1"/>
</dbReference>
<gene>
    <name evidence="7" type="ORF">DFR57_103278</name>
</gene>
<comment type="catalytic activity">
    <reaction evidence="5">
        <text>GTP + H2O = GDP + phosphate + H(+)</text>
        <dbReference type="Rhea" id="RHEA:19669"/>
        <dbReference type="ChEBI" id="CHEBI:15377"/>
        <dbReference type="ChEBI" id="CHEBI:15378"/>
        <dbReference type="ChEBI" id="CHEBI:37565"/>
        <dbReference type="ChEBI" id="CHEBI:43474"/>
        <dbReference type="ChEBI" id="CHEBI:58189"/>
    </reaction>
    <physiologicalReaction direction="left-to-right" evidence="5">
        <dbReference type="Rhea" id="RHEA:19670"/>
    </physiologicalReaction>
</comment>
<accession>A0A368Y3Y1</accession>
<evidence type="ECO:0000313" key="7">
    <source>
        <dbReference type="EMBL" id="RCW74981.1"/>
    </source>
</evidence>
<dbReference type="SUPFAM" id="SSF90002">
    <property type="entry name" value="Hypothetical protein YjiA, C-terminal domain"/>
    <property type="match status" value="1"/>
</dbReference>
<dbReference type="AlphaFoldDB" id="A0A368Y3Y1"/>
<dbReference type="OrthoDB" id="9808822at2"/>
<reference evidence="7 8" key="1">
    <citation type="submission" date="2018-07" db="EMBL/GenBank/DDBJ databases">
        <title>Genomic Encyclopedia of Type Strains, Phase IV (KMG-IV): sequencing the most valuable type-strain genomes for metagenomic binning, comparative biology and taxonomic classification.</title>
        <authorList>
            <person name="Goeker M."/>
        </authorList>
    </citation>
    <scope>NUCLEOTIDE SEQUENCE [LARGE SCALE GENOMIC DNA]</scope>
    <source>
        <strain evidence="7 8">DSM 27696</strain>
    </source>
</reference>
<dbReference type="PANTHER" id="PTHR13748">
    <property type="entry name" value="COBW-RELATED"/>
    <property type="match status" value="1"/>
</dbReference>
<comment type="caution">
    <text evidence="7">The sequence shown here is derived from an EMBL/GenBank/DDBJ whole genome shotgun (WGS) entry which is preliminary data.</text>
</comment>
<comment type="similarity">
    <text evidence="4">Belongs to the SIMIBI class G3E GTPase family. ZNG1 subfamily.</text>
</comment>
<dbReference type="Gene3D" id="3.40.50.300">
    <property type="entry name" value="P-loop containing nucleotide triphosphate hydrolases"/>
    <property type="match status" value="1"/>
</dbReference>
<dbReference type="Proteomes" id="UP000252585">
    <property type="component" value="Unassembled WGS sequence"/>
</dbReference>
<dbReference type="EMBL" id="QPJJ01000003">
    <property type="protein sequence ID" value="RCW74981.1"/>
    <property type="molecule type" value="Genomic_DNA"/>
</dbReference>
<keyword evidence="8" id="KW-1185">Reference proteome</keyword>
<dbReference type="InterPro" id="IPR011629">
    <property type="entry name" value="CobW-like_C"/>
</dbReference>
<evidence type="ECO:0000256" key="4">
    <source>
        <dbReference type="ARBA" id="ARBA00034320"/>
    </source>
</evidence>
<dbReference type="Pfam" id="PF02492">
    <property type="entry name" value="cobW"/>
    <property type="match status" value="1"/>
</dbReference>
<keyword evidence="2" id="KW-0378">Hydrolase</keyword>
<dbReference type="GO" id="GO:0016787">
    <property type="term" value="F:hydrolase activity"/>
    <property type="evidence" value="ECO:0007669"/>
    <property type="project" value="UniProtKB-KW"/>
</dbReference>
<protein>
    <submittedName>
        <fullName evidence="7">G3E family GTPase</fullName>
    </submittedName>
</protein>
<dbReference type="Pfam" id="PF07683">
    <property type="entry name" value="CobW_C"/>
    <property type="match status" value="1"/>
</dbReference>
<dbReference type="RefSeq" id="WP_114352075.1">
    <property type="nucleotide sequence ID" value="NZ_QPJJ01000003.1"/>
</dbReference>
<dbReference type="Gene3D" id="3.30.1220.10">
    <property type="entry name" value="CobW-like, C-terminal domain"/>
    <property type="match status" value="1"/>
</dbReference>
<evidence type="ECO:0000256" key="3">
    <source>
        <dbReference type="ARBA" id="ARBA00023186"/>
    </source>
</evidence>
<keyword evidence="1" id="KW-0547">Nucleotide-binding</keyword>
<dbReference type="GO" id="GO:0000166">
    <property type="term" value="F:nucleotide binding"/>
    <property type="evidence" value="ECO:0007669"/>
    <property type="project" value="UniProtKB-KW"/>
</dbReference>
<dbReference type="CDD" id="cd03112">
    <property type="entry name" value="CobW-like"/>
    <property type="match status" value="1"/>
</dbReference>
<proteinExistence type="inferred from homology"/>
<organism evidence="7 8">
    <name type="scientific">Saliterribacillus persicus</name>
    <dbReference type="NCBI Taxonomy" id="930114"/>
    <lineage>
        <taxon>Bacteria</taxon>
        <taxon>Bacillati</taxon>
        <taxon>Bacillota</taxon>
        <taxon>Bacilli</taxon>
        <taxon>Bacillales</taxon>
        <taxon>Bacillaceae</taxon>
        <taxon>Saliterribacillus</taxon>
    </lineage>
</organism>
<dbReference type="GO" id="GO:0005737">
    <property type="term" value="C:cytoplasm"/>
    <property type="evidence" value="ECO:0007669"/>
    <property type="project" value="TreeGrafter"/>
</dbReference>
<dbReference type="InterPro" id="IPR027417">
    <property type="entry name" value="P-loop_NTPase"/>
</dbReference>
<dbReference type="InterPro" id="IPR051316">
    <property type="entry name" value="Zinc-reg_GTPase_activator"/>
</dbReference>
<feature type="domain" description="CobW C-terminal" evidence="6">
    <location>
        <begin position="231"/>
        <end position="325"/>
    </location>
</feature>
<evidence type="ECO:0000259" key="6">
    <source>
        <dbReference type="SMART" id="SM00833"/>
    </source>
</evidence>
<evidence type="ECO:0000313" key="8">
    <source>
        <dbReference type="Proteomes" id="UP000252585"/>
    </source>
</evidence>
<dbReference type="InterPro" id="IPR003495">
    <property type="entry name" value="CobW/HypB/UreG_nucleotide-bd"/>
</dbReference>
<dbReference type="PANTHER" id="PTHR13748:SF62">
    <property type="entry name" value="COBW DOMAIN-CONTAINING PROTEIN"/>
    <property type="match status" value="1"/>
</dbReference>
<sequence>MRIRDYKIPVNIVTGFLGAGKTTLLNKILEEKSNENIVVIINEFGELSVDHQLIVTTKEEIIEINSGCICCNVRKDLIDTLNTIIRKQKGHARPIDRVIIETTGMANPAPVIQTFLMDIEMSRSFKIDSVCAVLDAKHLFQHIEEDELQQQIAFADVLLFNKTDLVSEHTVKELERKVGEINPHAKRFCTVNSQLDFTQIIGLHSFELSNLLTIQPDLLNNIAYHSHNQKVNSIVFHDDRALDLQKLNNWLAYLVQIKGESLYRYKGILFIKGIEERVVFQGVHMLFASTKDRLWKQEEKKCNEIVFIGKDLDFSELEEGFNYCLV</sequence>
<keyword evidence="3" id="KW-0143">Chaperone</keyword>
<evidence type="ECO:0000256" key="2">
    <source>
        <dbReference type="ARBA" id="ARBA00022801"/>
    </source>
</evidence>
<evidence type="ECO:0000256" key="1">
    <source>
        <dbReference type="ARBA" id="ARBA00022741"/>
    </source>
</evidence>
<dbReference type="InterPro" id="IPR036627">
    <property type="entry name" value="CobW-likC_sf"/>
</dbReference>
<name>A0A368Y3Y1_9BACI</name>
<evidence type="ECO:0000256" key="5">
    <source>
        <dbReference type="ARBA" id="ARBA00049117"/>
    </source>
</evidence>